<keyword evidence="1" id="KW-0812">Transmembrane</keyword>
<evidence type="ECO:0000313" key="3">
    <source>
        <dbReference type="Proteomes" id="UP001519460"/>
    </source>
</evidence>
<comment type="caution">
    <text evidence="2">The sequence shown here is derived from an EMBL/GenBank/DDBJ whole genome shotgun (WGS) entry which is preliminary data.</text>
</comment>
<gene>
    <name evidence="2" type="ORF">BaRGS_00030728</name>
</gene>
<protein>
    <recommendedName>
        <fullName evidence="4">Transmembrane protein</fullName>
    </recommendedName>
</protein>
<keyword evidence="1" id="KW-0472">Membrane</keyword>
<name>A0ABD0JTU5_9CAEN</name>
<evidence type="ECO:0008006" key="4">
    <source>
        <dbReference type="Google" id="ProtNLM"/>
    </source>
</evidence>
<dbReference type="EMBL" id="JACVVK020000335">
    <property type="protein sequence ID" value="KAK7478052.1"/>
    <property type="molecule type" value="Genomic_DNA"/>
</dbReference>
<reference evidence="2 3" key="1">
    <citation type="journal article" date="2023" name="Sci. Data">
        <title>Genome assembly of the Korean intertidal mud-creeper Batillaria attramentaria.</title>
        <authorList>
            <person name="Patra A.K."/>
            <person name="Ho P.T."/>
            <person name="Jun S."/>
            <person name="Lee S.J."/>
            <person name="Kim Y."/>
            <person name="Won Y.J."/>
        </authorList>
    </citation>
    <scope>NUCLEOTIDE SEQUENCE [LARGE SCALE GENOMIC DNA]</scope>
    <source>
        <strain evidence="2">Wonlab-2016</strain>
    </source>
</reference>
<proteinExistence type="predicted"/>
<accession>A0ABD0JTU5</accession>
<evidence type="ECO:0000313" key="2">
    <source>
        <dbReference type="EMBL" id="KAK7478052.1"/>
    </source>
</evidence>
<keyword evidence="3" id="KW-1185">Reference proteome</keyword>
<keyword evidence="1" id="KW-1133">Transmembrane helix</keyword>
<dbReference type="Proteomes" id="UP001519460">
    <property type="component" value="Unassembled WGS sequence"/>
</dbReference>
<sequence>MADETTPLMDEGPCPFLRRHFRTIWRVLLTVTVGGCLIFLAFQIPEFALVFGVIGLVLAICACCKWNRRCRSDGYSVVA</sequence>
<evidence type="ECO:0000256" key="1">
    <source>
        <dbReference type="SAM" id="Phobius"/>
    </source>
</evidence>
<feature type="transmembrane region" description="Helical" evidence="1">
    <location>
        <begin position="24"/>
        <end position="42"/>
    </location>
</feature>
<organism evidence="2 3">
    <name type="scientific">Batillaria attramentaria</name>
    <dbReference type="NCBI Taxonomy" id="370345"/>
    <lineage>
        <taxon>Eukaryota</taxon>
        <taxon>Metazoa</taxon>
        <taxon>Spiralia</taxon>
        <taxon>Lophotrochozoa</taxon>
        <taxon>Mollusca</taxon>
        <taxon>Gastropoda</taxon>
        <taxon>Caenogastropoda</taxon>
        <taxon>Sorbeoconcha</taxon>
        <taxon>Cerithioidea</taxon>
        <taxon>Batillariidae</taxon>
        <taxon>Batillaria</taxon>
    </lineage>
</organism>
<dbReference type="AlphaFoldDB" id="A0ABD0JTU5"/>
<feature type="transmembrane region" description="Helical" evidence="1">
    <location>
        <begin position="48"/>
        <end position="66"/>
    </location>
</feature>